<accession>A0A4U5LYQ3</accession>
<gene>
    <name evidence="2" type="ORF">L596_028511</name>
</gene>
<feature type="compositionally biased region" description="Polar residues" evidence="1">
    <location>
        <begin position="21"/>
        <end position="38"/>
    </location>
</feature>
<feature type="region of interest" description="Disordered" evidence="1">
    <location>
        <begin position="62"/>
        <end position="104"/>
    </location>
</feature>
<feature type="region of interest" description="Disordered" evidence="1">
    <location>
        <begin position="165"/>
        <end position="226"/>
    </location>
</feature>
<dbReference type="Proteomes" id="UP000298663">
    <property type="component" value="Unassembled WGS sequence"/>
</dbReference>
<keyword evidence="3" id="KW-1185">Reference proteome</keyword>
<feature type="compositionally biased region" description="Basic and acidic residues" evidence="1">
    <location>
        <begin position="204"/>
        <end position="226"/>
    </location>
</feature>
<dbReference type="EMBL" id="AZBU02000011">
    <property type="protein sequence ID" value="TKR61397.1"/>
    <property type="molecule type" value="Genomic_DNA"/>
</dbReference>
<comment type="caution">
    <text evidence="2">The sequence shown here is derived from an EMBL/GenBank/DDBJ whole genome shotgun (WGS) entry which is preliminary data.</text>
</comment>
<reference evidence="2 3" key="2">
    <citation type="journal article" date="2019" name="G3 (Bethesda)">
        <title>Hybrid Assembly of the Genome of the Entomopathogenic Nematode Steinernema carpocapsae Identifies the X-Chromosome.</title>
        <authorList>
            <person name="Serra L."/>
            <person name="Macchietto M."/>
            <person name="Macias-Munoz A."/>
            <person name="McGill C.J."/>
            <person name="Rodriguez I.M."/>
            <person name="Rodriguez B."/>
            <person name="Murad R."/>
            <person name="Mortazavi A."/>
        </authorList>
    </citation>
    <scope>NUCLEOTIDE SEQUENCE [LARGE SCALE GENOMIC DNA]</scope>
    <source>
        <strain evidence="2 3">ALL</strain>
    </source>
</reference>
<dbReference type="AlphaFoldDB" id="A0A4U5LYQ3"/>
<evidence type="ECO:0000256" key="1">
    <source>
        <dbReference type="SAM" id="MobiDB-lite"/>
    </source>
</evidence>
<organism evidence="2 3">
    <name type="scientific">Steinernema carpocapsae</name>
    <name type="common">Entomopathogenic nematode</name>
    <dbReference type="NCBI Taxonomy" id="34508"/>
    <lineage>
        <taxon>Eukaryota</taxon>
        <taxon>Metazoa</taxon>
        <taxon>Ecdysozoa</taxon>
        <taxon>Nematoda</taxon>
        <taxon>Chromadorea</taxon>
        <taxon>Rhabditida</taxon>
        <taxon>Tylenchina</taxon>
        <taxon>Panagrolaimomorpha</taxon>
        <taxon>Strongyloidoidea</taxon>
        <taxon>Steinernematidae</taxon>
        <taxon>Steinernema</taxon>
    </lineage>
</organism>
<name>A0A4U5LYQ3_STECR</name>
<proteinExistence type="predicted"/>
<evidence type="ECO:0000313" key="3">
    <source>
        <dbReference type="Proteomes" id="UP000298663"/>
    </source>
</evidence>
<feature type="region of interest" description="Disordered" evidence="1">
    <location>
        <begin position="1"/>
        <end position="48"/>
    </location>
</feature>
<feature type="compositionally biased region" description="Basic and acidic residues" evidence="1">
    <location>
        <begin position="72"/>
        <end position="88"/>
    </location>
</feature>
<reference evidence="2 3" key="1">
    <citation type="journal article" date="2015" name="Genome Biol.">
        <title>Comparative genomics of Steinernema reveals deeply conserved gene regulatory networks.</title>
        <authorList>
            <person name="Dillman A.R."/>
            <person name="Macchietto M."/>
            <person name="Porter C.F."/>
            <person name="Rogers A."/>
            <person name="Williams B."/>
            <person name="Antoshechkin I."/>
            <person name="Lee M.M."/>
            <person name="Goodwin Z."/>
            <person name="Lu X."/>
            <person name="Lewis E.E."/>
            <person name="Goodrich-Blair H."/>
            <person name="Stock S.P."/>
            <person name="Adams B.J."/>
            <person name="Sternberg P.W."/>
            <person name="Mortazavi A."/>
        </authorList>
    </citation>
    <scope>NUCLEOTIDE SEQUENCE [LARGE SCALE GENOMIC DNA]</scope>
    <source>
        <strain evidence="2 3">ALL</strain>
    </source>
</reference>
<sequence>MDSNSKASKEASDVEEATSGYEEQQVTTRHTPNRSLNARETLPDEEFRKEMRVLYPGLLEAQMRQGQQVTREPQDDKHRHVDTQERTESAGFPENTRKRVADSSLKPEGLRNFETRRKTVRGRESVGDIFVTGLDVPGIHSSVFEVLPDGKRPQYPVRTQDYVGDMPANETPENKKNTTGQNPVETNLPKITPKSKNNPGLHRGPADVRISDDMRNRMLERRTASV</sequence>
<protein>
    <submittedName>
        <fullName evidence="2">Uncharacterized protein</fullName>
    </submittedName>
</protein>
<evidence type="ECO:0000313" key="2">
    <source>
        <dbReference type="EMBL" id="TKR61397.1"/>
    </source>
</evidence>